<reference evidence="1" key="1">
    <citation type="submission" date="2019-08" db="EMBL/GenBank/DDBJ databases">
        <authorList>
            <person name="Kucharzyk K."/>
            <person name="Murdoch R.W."/>
            <person name="Higgins S."/>
            <person name="Loffler F."/>
        </authorList>
    </citation>
    <scope>NUCLEOTIDE SEQUENCE</scope>
</reference>
<dbReference type="AlphaFoldDB" id="A0A645C5Q3"/>
<dbReference type="EMBL" id="VSSQ01024791">
    <property type="protein sequence ID" value="MPM72517.1"/>
    <property type="molecule type" value="Genomic_DNA"/>
</dbReference>
<gene>
    <name evidence="1" type="ORF">SDC9_119493</name>
</gene>
<evidence type="ECO:0000313" key="1">
    <source>
        <dbReference type="EMBL" id="MPM72517.1"/>
    </source>
</evidence>
<comment type="caution">
    <text evidence="1">The sequence shown here is derived from an EMBL/GenBank/DDBJ whole genome shotgun (WGS) entry which is preliminary data.</text>
</comment>
<sequence length="196" mass="21538">MNEPAPELQGADHLRSPEVQVPVLHPYVLAGEDTFLLIPYLKGRDARSPQKLGGCDEDLHAACGVPLILRSGHPAPHNPPDGDGGFAGEGPNRLCQIPCVRIFGKILGVEDRLSYTVSVRKVDESHSSVVPGESYPALKAHFRAYVGRSELSAGMGSYHLLHPLKVMNQQIKAYIKILTRRSPLSRARRERNRRGP</sequence>
<accession>A0A645C5Q3</accession>
<name>A0A645C5Q3_9ZZZZ</name>
<organism evidence="1">
    <name type="scientific">bioreactor metagenome</name>
    <dbReference type="NCBI Taxonomy" id="1076179"/>
    <lineage>
        <taxon>unclassified sequences</taxon>
        <taxon>metagenomes</taxon>
        <taxon>ecological metagenomes</taxon>
    </lineage>
</organism>
<proteinExistence type="predicted"/>
<protein>
    <submittedName>
        <fullName evidence="1">Uncharacterized protein</fullName>
    </submittedName>
</protein>